<evidence type="ECO:0000313" key="4">
    <source>
        <dbReference type="EMBL" id="CAE0655394.1"/>
    </source>
</evidence>
<keyword evidence="2" id="KW-0732">Signal</keyword>
<dbReference type="SUPFAM" id="SSF47473">
    <property type="entry name" value="EF-hand"/>
    <property type="match status" value="1"/>
</dbReference>
<dbReference type="GO" id="GO:0005509">
    <property type="term" value="F:calcium ion binding"/>
    <property type="evidence" value="ECO:0007669"/>
    <property type="project" value="InterPro"/>
</dbReference>
<feature type="signal peptide" evidence="2">
    <location>
        <begin position="1"/>
        <end position="18"/>
    </location>
</feature>
<dbReference type="InterPro" id="IPR018247">
    <property type="entry name" value="EF_Hand_1_Ca_BS"/>
</dbReference>
<evidence type="ECO:0000256" key="1">
    <source>
        <dbReference type="ARBA" id="ARBA00022837"/>
    </source>
</evidence>
<proteinExistence type="predicted"/>
<dbReference type="EMBL" id="HBIV01009908">
    <property type="protein sequence ID" value="CAE0655394.1"/>
    <property type="molecule type" value="Transcribed_RNA"/>
</dbReference>
<dbReference type="AlphaFoldDB" id="A0A7S3YLK8"/>
<dbReference type="PROSITE" id="PS50222">
    <property type="entry name" value="EF_HAND_2"/>
    <property type="match status" value="1"/>
</dbReference>
<gene>
    <name evidence="4" type="ORF">LGLO00237_LOCUS7477</name>
</gene>
<name>A0A7S3YLK8_9EUKA</name>
<feature type="chain" id="PRO_5031086110" description="EF-hand domain-containing protein" evidence="2">
    <location>
        <begin position="19"/>
        <end position="267"/>
    </location>
</feature>
<protein>
    <recommendedName>
        <fullName evidence="3">EF-hand domain-containing protein</fullName>
    </recommendedName>
</protein>
<dbReference type="InterPro" id="IPR002048">
    <property type="entry name" value="EF_hand_dom"/>
</dbReference>
<accession>A0A7S3YLK8</accession>
<dbReference type="PROSITE" id="PS00018">
    <property type="entry name" value="EF_HAND_1"/>
    <property type="match status" value="1"/>
</dbReference>
<evidence type="ECO:0000259" key="3">
    <source>
        <dbReference type="PROSITE" id="PS50222"/>
    </source>
</evidence>
<evidence type="ECO:0000256" key="2">
    <source>
        <dbReference type="SAM" id="SignalP"/>
    </source>
</evidence>
<sequence>MARFIQLLLFAFPSLAAGGISRSVGTHSRVSTEGIRVEPRGGWVHGPRRKLGVRLGTMRENVLLGHKPNVGTYISRPLEGIIQRKQKIICHSLDKPRETASAAEMKKMLDLDGDGVVTMDEIMQIRKSCNEQDPRAITEKDITELEKELRVCDLHVDVKQIKTHEDAVRVTRKTRFYNRLVKWVDNPWIGLLSSVIICGGALFEAFEAIEEGLNKAALGLGVLALGHFLHYFKELVKHFIEVDKAFLAEKEARQRQLERAASAAASS</sequence>
<feature type="domain" description="EF-hand" evidence="3">
    <location>
        <begin position="97"/>
        <end position="132"/>
    </location>
</feature>
<organism evidence="4">
    <name type="scientific">Lotharella globosa</name>
    <dbReference type="NCBI Taxonomy" id="91324"/>
    <lineage>
        <taxon>Eukaryota</taxon>
        <taxon>Sar</taxon>
        <taxon>Rhizaria</taxon>
        <taxon>Cercozoa</taxon>
        <taxon>Chlorarachniophyceae</taxon>
        <taxon>Lotharella</taxon>
    </lineage>
</organism>
<keyword evidence="1" id="KW-0106">Calcium</keyword>
<dbReference type="InterPro" id="IPR011992">
    <property type="entry name" value="EF-hand-dom_pair"/>
</dbReference>
<reference evidence="4" key="1">
    <citation type="submission" date="2021-01" db="EMBL/GenBank/DDBJ databases">
        <authorList>
            <person name="Corre E."/>
            <person name="Pelletier E."/>
            <person name="Niang G."/>
            <person name="Scheremetjew M."/>
            <person name="Finn R."/>
            <person name="Kale V."/>
            <person name="Holt S."/>
            <person name="Cochrane G."/>
            <person name="Meng A."/>
            <person name="Brown T."/>
            <person name="Cohen L."/>
        </authorList>
    </citation>
    <scope>NUCLEOTIDE SEQUENCE</scope>
    <source>
        <strain evidence="4">CCCM811</strain>
    </source>
</reference>